<organism evidence="1 2">
    <name type="scientific">Panagrolaimus sp. PS1159</name>
    <dbReference type="NCBI Taxonomy" id="55785"/>
    <lineage>
        <taxon>Eukaryota</taxon>
        <taxon>Metazoa</taxon>
        <taxon>Ecdysozoa</taxon>
        <taxon>Nematoda</taxon>
        <taxon>Chromadorea</taxon>
        <taxon>Rhabditida</taxon>
        <taxon>Tylenchina</taxon>
        <taxon>Panagrolaimomorpha</taxon>
        <taxon>Panagrolaimoidea</taxon>
        <taxon>Panagrolaimidae</taxon>
        <taxon>Panagrolaimus</taxon>
    </lineage>
</organism>
<reference evidence="2" key="1">
    <citation type="submission" date="2022-11" db="UniProtKB">
        <authorList>
            <consortium name="WormBaseParasite"/>
        </authorList>
    </citation>
    <scope>IDENTIFICATION</scope>
</reference>
<dbReference type="WBParaSite" id="PS1159_v2.g18625.t1">
    <property type="protein sequence ID" value="PS1159_v2.g18625.t1"/>
    <property type="gene ID" value="PS1159_v2.g18625"/>
</dbReference>
<sequence length="154" mass="17823">MEGFLQSFLLLLLFLPFSLNLSCYSCTFSFNDVYDIDNHNAWCTNRTLLKISKDEVIKPCSAWEPWCITAITTTLNSFTSVTRSCSVRCSTLCESIGYGQDQVTCADCCRTNNCNSNFSVSYYMNVMKRQHTSWTTPLQSERDFNKQHNFRFPY</sequence>
<evidence type="ECO:0000313" key="2">
    <source>
        <dbReference type="WBParaSite" id="PS1159_v2.g18625.t1"/>
    </source>
</evidence>
<protein>
    <submittedName>
        <fullName evidence="2">Snake toxin/toxin-like domain-containing protein</fullName>
    </submittedName>
</protein>
<accession>A0AC35FL10</accession>
<evidence type="ECO:0000313" key="1">
    <source>
        <dbReference type="Proteomes" id="UP000887580"/>
    </source>
</evidence>
<dbReference type="Proteomes" id="UP000887580">
    <property type="component" value="Unplaced"/>
</dbReference>
<name>A0AC35FL10_9BILA</name>
<proteinExistence type="predicted"/>